<protein>
    <submittedName>
        <fullName evidence="2">Uncharacterized protein</fullName>
    </submittedName>
</protein>
<feature type="compositionally biased region" description="Basic residues" evidence="1">
    <location>
        <begin position="27"/>
        <end position="43"/>
    </location>
</feature>
<evidence type="ECO:0000313" key="2">
    <source>
        <dbReference type="EMBL" id="ACY14791.1"/>
    </source>
</evidence>
<name>D0LHW2_HALO1</name>
<feature type="region of interest" description="Disordered" evidence="1">
    <location>
        <begin position="1"/>
        <end position="82"/>
    </location>
</feature>
<evidence type="ECO:0000313" key="3">
    <source>
        <dbReference type="Proteomes" id="UP000001880"/>
    </source>
</evidence>
<dbReference type="Proteomes" id="UP000001880">
    <property type="component" value="Chromosome"/>
</dbReference>
<evidence type="ECO:0000256" key="1">
    <source>
        <dbReference type="SAM" id="MobiDB-lite"/>
    </source>
</evidence>
<dbReference type="HOGENOM" id="CLU_1701809_0_0_7"/>
<feature type="region of interest" description="Disordered" evidence="1">
    <location>
        <begin position="91"/>
        <end position="110"/>
    </location>
</feature>
<dbReference type="EMBL" id="CP001804">
    <property type="protein sequence ID" value="ACY14791.1"/>
    <property type="molecule type" value="Genomic_DNA"/>
</dbReference>
<gene>
    <name evidence="2" type="ordered locus">Hoch_2248</name>
</gene>
<accession>D0LHW2</accession>
<organism evidence="2 3">
    <name type="scientific">Haliangium ochraceum (strain DSM 14365 / JCM 11303 / SMP-2)</name>
    <dbReference type="NCBI Taxonomy" id="502025"/>
    <lineage>
        <taxon>Bacteria</taxon>
        <taxon>Pseudomonadati</taxon>
        <taxon>Myxococcota</taxon>
        <taxon>Polyangia</taxon>
        <taxon>Haliangiales</taxon>
        <taxon>Kofleriaceae</taxon>
        <taxon>Haliangium</taxon>
    </lineage>
</organism>
<keyword evidence="3" id="KW-1185">Reference proteome</keyword>
<sequence length="154" mass="16256">MPAGRDVKSKRNNRDDAAVRNVQQRTPGKRSRASKLGRRRRRKEIPGGYGLDIGTTVGRTTAGRFGQSAGRSGRVGSLGLDLEGGEQRVGSLGLGLEGNERRPGSLGLDLEGGEQRVGALGLGLEGRRPGVGSLDLELEGEEEEGVGDLDLLLE</sequence>
<reference evidence="2 3" key="1">
    <citation type="journal article" date="2010" name="Stand. Genomic Sci.">
        <title>Complete genome sequence of Haliangium ochraceum type strain (SMP-2).</title>
        <authorList>
            <consortium name="US DOE Joint Genome Institute (JGI-PGF)"/>
            <person name="Ivanova N."/>
            <person name="Daum C."/>
            <person name="Lang E."/>
            <person name="Abt B."/>
            <person name="Kopitz M."/>
            <person name="Saunders E."/>
            <person name="Lapidus A."/>
            <person name="Lucas S."/>
            <person name="Glavina Del Rio T."/>
            <person name="Nolan M."/>
            <person name="Tice H."/>
            <person name="Copeland A."/>
            <person name="Cheng J.F."/>
            <person name="Chen F."/>
            <person name="Bruce D."/>
            <person name="Goodwin L."/>
            <person name="Pitluck S."/>
            <person name="Mavromatis K."/>
            <person name="Pati A."/>
            <person name="Mikhailova N."/>
            <person name="Chen A."/>
            <person name="Palaniappan K."/>
            <person name="Land M."/>
            <person name="Hauser L."/>
            <person name="Chang Y.J."/>
            <person name="Jeffries C.D."/>
            <person name="Detter J.C."/>
            <person name="Brettin T."/>
            <person name="Rohde M."/>
            <person name="Goker M."/>
            <person name="Bristow J."/>
            <person name="Markowitz V."/>
            <person name="Eisen J.A."/>
            <person name="Hugenholtz P."/>
            <person name="Kyrpides N.C."/>
            <person name="Klenk H.P."/>
        </authorList>
    </citation>
    <scope>NUCLEOTIDE SEQUENCE [LARGE SCALE GENOMIC DNA]</scope>
    <source>
        <strain evidence="3">DSM 14365 / CIP 107738 / JCM 11303 / AJ 13395 / SMP-2</strain>
    </source>
</reference>
<feature type="compositionally biased region" description="Basic and acidic residues" evidence="1">
    <location>
        <begin position="1"/>
        <end position="18"/>
    </location>
</feature>
<proteinExistence type="predicted"/>
<dbReference type="AlphaFoldDB" id="D0LHW2"/>
<dbReference type="KEGG" id="hoh:Hoch_2248"/>